<keyword evidence="12" id="KW-0413">Isomerase</keyword>
<dbReference type="PIRSF" id="PIRSF001488">
    <property type="entry name" value="Tdi_protein"/>
    <property type="match status" value="1"/>
</dbReference>
<dbReference type="PATRIC" id="fig|582.24.peg.2658"/>
<evidence type="ECO:0000259" key="10">
    <source>
        <dbReference type="PROSITE" id="PS51352"/>
    </source>
</evidence>
<protein>
    <recommendedName>
        <fullName evidence="7">Thiol:disulfide interchange protein</fullName>
    </recommendedName>
</protein>
<evidence type="ECO:0000256" key="6">
    <source>
        <dbReference type="ARBA" id="ARBA00023284"/>
    </source>
</evidence>
<keyword evidence="4 7" id="KW-0574">Periplasm</keyword>
<proteinExistence type="inferred from homology"/>
<gene>
    <name evidence="11" type="primary">dsbA</name>
    <name evidence="11" type="ORF">I8608_002020</name>
    <name evidence="12" type="ORF">UA45_08535</name>
</gene>
<evidence type="ECO:0000256" key="2">
    <source>
        <dbReference type="ARBA" id="ARBA00005791"/>
    </source>
</evidence>
<evidence type="ECO:0000313" key="12">
    <source>
        <dbReference type="EMBL" id="KJF78077.1"/>
    </source>
</evidence>
<evidence type="ECO:0000256" key="3">
    <source>
        <dbReference type="ARBA" id="ARBA00022729"/>
    </source>
</evidence>
<dbReference type="GO" id="GO:0042597">
    <property type="term" value="C:periplasmic space"/>
    <property type="evidence" value="ECO:0007669"/>
    <property type="project" value="UniProtKB-SubCell"/>
</dbReference>
<dbReference type="RefSeq" id="WP_025151494.1">
    <property type="nucleotide sequence ID" value="NZ_JAHOAK010000044.1"/>
</dbReference>
<dbReference type="GO" id="GO:0015036">
    <property type="term" value="F:disulfide oxidoreductase activity"/>
    <property type="evidence" value="ECO:0007669"/>
    <property type="project" value="UniProtKB-ARBA"/>
</dbReference>
<comment type="caution">
    <text evidence="12">The sequence shown here is derived from an EMBL/GenBank/DDBJ whole genome shotgun (WGS) entry which is preliminary data.</text>
</comment>
<evidence type="ECO:0000256" key="5">
    <source>
        <dbReference type="ARBA" id="ARBA00023157"/>
    </source>
</evidence>
<feature type="disulfide bond" description="Redox-active" evidence="8">
    <location>
        <begin position="48"/>
        <end position="51"/>
    </location>
</feature>
<comment type="similarity">
    <text evidence="2">Belongs to the thioredoxin family. DsbA subfamily.</text>
</comment>
<name>A0A0D8L877_MORMO</name>
<evidence type="ECO:0000256" key="7">
    <source>
        <dbReference type="PIRNR" id="PIRNR001488"/>
    </source>
</evidence>
<keyword evidence="6" id="KW-0676">Redox-active center</keyword>
<organism evidence="12 13">
    <name type="scientific">Morganella morganii</name>
    <name type="common">Proteus morganii</name>
    <dbReference type="NCBI Taxonomy" id="582"/>
    <lineage>
        <taxon>Bacteria</taxon>
        <taxon>Pseudomonadati</taxon>
        <taxon>Pseudomonadota</taxon>
        <taxon>Gammaproteobacteria</taxon>
        <taxon>Enterobacterales</taxon>
        <taxon>Morganellaceae</taxon>
        <taxon>Morganella</taxon>
    </lineage>
</organism>
<dbReference type="AlphaFoldDB" id="A0A0D8L877"/>
<dbReference type="EMBL" id="JZSH01000078">
    <property type="protein sequence ID" value="KJF78077.1"/>
    <property type="molecule type" value="Genomic_DNA"/>
</dbReference>
<dbReference type="InterPro" id="IPR013766">
    <property type="entry name" value="Thioredoxin_domain"/>
</dbReference>
<accession>A0A0D8L877</accession>
<feature type="domain" description="Thioredoxin" evidence="10">
    <location>
        <begin position="6"/>
        <end position="149"/>
    </location>
</feature>
<dbReference type="CDD" id="cd03019">
    <property type="entry name" value="DsbA_DsbA"/>
    <property type="match status" value="1"/>
</dbReference>
<dbReference type="Pfam" id="PF01323">
    <property type="entry name" value="DSBA"/>
    <property type="match status" value="1"/>
</dbReference>
<evidence type="ECO:0000313" key="13">
    <source>
        <dbReference type="Proteomes" id="UP000032582"/>
    </source>
</evidence>
<dbReference type="InterPro" id="IPR001853">
    <property type="entry name" value="DSBA-like_thioredoxin_dom"/>
</dbReference>
<evidence type="ECO:0000256" key="9">
    <source>
        <dbReference type="SAM" id="SignalP"/>
    </source>
</evidence>
<reference evidence="12 13" key="1">
    <citation type="submission" date="2015-02" db="EMBL/GenBank/DDBJ databases">
        <title>Whole genome shotgun sequencing of cultured foodborne pathogen.</title>
        <authorList>
            <person name="Timme R."/>
            <person name="Allard M.W."/>
            <person name="Strain E."/>
            <person name="Evans P.S."/>
            <person name="Brown E."/>
        </authorList>
    </citation>
    <scope>NUCLEOTIDE SEQUENCE [LARGE SCALE GENOMIC DNA]</scope>
    <source>
        <strain evidence="12 13">GCSL-TSO-24</strain>
    </source>
</reference>
<dbReference type="InterPro" id="IPR023205">
    <property type="entry name" value="DsbA/DsbL"/>
</dbReference>
<dbReference type="PANTHER" id="PTHR35891">
    <property type="entry name" value="THIOL:DISULFIDE INTERCHANGE PROTEIN DSBA"/>
    <property type="match status" value="1"/>
</dbReference>
<dbReference type="GO" id="GO:0016853">
    <property type="term" value="F:isomerase activity"/>
    <property type="evidence" value="ECO:0007669"/>
    <property type="project" value="UniProtKB-KW"/>
</dbReference>
<dbReference type="PROSITE" id="PS00194">
    <property type="entry name" value="THIOREDOXIN_1"/>
    <property type="match status" value="1"/>
</dbReference>
<reference evidence="11" key="3">
    <citation type="submission" date="2020-10" db="EMBL/GenBank/DDBJ databases">
        <authorList>
            <consortium name="NCBI Pathogen Detection Project"/>
        </authorList>
    </citation>
    <scope>NUCLEOTIDE SEQUENCE</scope>
    <source>
        <strain evidence="11">Morganella morganii ARLG-3209</strain>
    </source>
</reference>
<dbReference type="InterPro" id="IPR017937">
    <property type="entry name" value="Thioredoxin_CS"/>
</dbReference>
<evidence type="ECO:0000313" key="11">
    <source>
        <dbReference type="EMBL" id="HAT3809164.1"/>
    </source>
</evidence>
<sequence>MKKLWLALIGFAMSFSVFANPVSGKEYTELSTPVTNQPDVVEFFSFYCPHCYQFEENFKVPESISKNLPEGAKHERYHVDFLGGPMGPEMTKAWSVAMAMGVEDKVTPILFEGIQKTGTIKTPADVRDAFIKAGVTGEDYDSAANSIFVKSLIAKQQKAAADYKLRGVPAVFVKGKYQINNAGLEVKDVNEYGKAFSDTVNYLIKQN</sequence>
<dbReference type="Proteomes" id="UP000032582">
    <property type="component" value="Unassembled WGS sequence"/>
</dbReference>
<evidence type="ECO:0000256" key="8">
    <source>
        <dbReference type="PIRSR" id="PIRSR001488-1"/>
    </source>
</evidence>
<dbReference type="InterPro" id="IPR050824">
    <property type="entry name" value="Thiol_disulfide_DsbA"/>
</dbReference>
<dbReference type="Gene3D" id="3.40.30.10">
    <property type="entry name" value="Glutaredoxin"/>
    <property type="match status" value="1"/>
</dbReference>
<dbReference type="NCBIfam" id="NF008198">
    <property type="entry name" value="PRK10954.1"/>
    <property type="match status" value="1"/>
</dbReference>
<evidence type="ECO:0000256" key="4">
    <source>
        <dbReference type="ARBA" id="ARBA00022764"/>
    </source>
</evidence>
<feature type="signal peptide" evidence="9">
    <location>
        <begin position="1"/>
        <end position="19"/>
    </location>
</feature>
<dbReference type="PANTHER" id="PTHR35891:SF2">
    <property type="entry name" value="THIOL:DISULFIDE INTERCHANGE PROTEIN DSBA"/>
    <property type="match status" value="1"/>
</dbReference>
<feature type="chain" id="PRO_5002332351" description="Thiol:disulfide interchange protein" evidence="9">
    <location>
        <begin position="20"/>
        <end position="207"/>
    </location>
</feature>
<dbReference type="InterPro" id="IPR036249">
    <property type="entry name" value="Thioredoxin-like_sf"/>
</dbReference>
<reference evidence="11" key="2">
    <citation type="journal article" date="2018" name="Genome Biol.">
        <title>SKESA: strategic k-mer extension for scrupulous assemblies.</title>
        <authorList>
            <person name="Souvorov A."/>
            <person name="Agarwala R."/>
            <person name="Lipman D.J."/>
        </authorList>
    </citation>
    <scope>NUCLEOTIDE SEQUENCE</scope>
    <source>
        <strain evidence="11">Morganella morganii ARLG-3209</strain>
    </source>
</reference>
<keyword evidence="3 9" id="KW-0732">Signal</keyword>
<dbReference type="Proteomes" id="UP000865968">
    <property type="component" value="Unassembled WGS sequence"/>
</dbReference>
<keyword evidence="5 7" id="KW-1015">Disulfide bond</keyword>
<comment type="subcellular location">
    <subcellularLocation>
        <location evidence="1 7">Periplasm</location>
    </subcellularLocation>
</comment>
<dbReference type="PROSITE" id="PS51352">
    <property type="entry name" value="THIOREDOXIN_2"/>
    <property type="match status" value="1"/>
</dbReference>
<evidence type="ECO:0000256" key="1">
    <source>
        <dbReference type="ARBA" id="ARBA00004418"/>
    </source>
</evidence>
<dbReference type="SUPFAM" id="SSF52833">
    <property type="entry name" value="Thioredoxin-like"/>
    <property type="match status" value="1"/>
</dbReference>
<dbReference type="EMBL" id="DACSWI010000005">
    <property type="protein sequence ID" value="HAT3809164.1"/>
    <property type="molecule type" value="Genomic_DNA"/>
</dbReference>